<dbReference type="Proteomes" id="UP000321797">
    <property type="component" value="Unassembled WGS sequence"/>
</dbReference>
<reference evidence="1 2" key="1">
    <citation type="submission" date="2018-09" db="EMBL/GenBank/DDBJ databases">
        <title>Metagenome Assembled Genomes from an Advanced Water Purification Facility.</title>
        <authorList>
            <person name="Stamps B.W."/>
            <person name="Spear J.R."/>
        </authorList>
    </citation>
    <scope>NUCLEOTIDE SEQUENCE [LARGE SCALE GENOMIC DNA]</scope>
    <source>
        <strain evidence="1">Bin_29_2</strain>
    </source>
</reference>
<evidence type="ECO:0000313" key="2">
    <source>
        <dbReference type="Proteomes" id="UP000321797"/>
    </source>
</evidence>
<gene>
    <name evidence="1" type="ORF">E6Q54_09865</name>
</gene>
<dbReference type="RefSeq" id="WP_276760296.1">
    <property type="nucleotide sequence ID" value="NZ_SSGD01000047.1"/>
</dbReference>
<dbReference type="EMBL" id="SSGD01000047">
    <property type="protein sequence ID" value="TXI56688.1"/>
    <property type="molecule type" value="Genomic_DNA"/>
</dbReference>
<name>A0A5C7Y5H4_9MYCO</name>
<dbReference type="AlphaFoldDB" id="A0A5C7Y5H4"/>
<evidence type="ECO:0000313" key="1">
    <source>
        <dbReference type="EMBL" id="TXI56688.1"/>
    </source>
</evidence>
<organism evidence="1 2">
    <name type="scientific">Mycolicibacter arupensis</name>
    <dbReference type="NCBI Taxonomy" id="342002"/>
    <lineage>
        <taxon>Bacteria</taxon>
        <taxon>Bacillati</taxon>
        <taxon>Actinomycetota</taxon>
        <taxon>Actinomycetes</taxon>
        <taxon>Mycobacteriales</taxon>
        <taxon>Mycobacteriaceae</taxon>
        <taxon>Mycolicibacter</taxon>
    </lineage>
</organism>
<accession>A0A5C7Y5H4</accession>
<protein>
    <submittedName>
        <fullName evidence="1">Uncharacterized protein</fullName>
    </submittedName>
</protein>
<comment type="caution">
    <text evidence="1">The sequence shown here is derived from an EMBL/GenBank/DDBJ whole genome shotgun (WGS) entry which is preliminary data.</text>
</comment>
<sequence>MAAAAKTAIAVACSGTPQGGRNAPQINPYTNSTAATVAELGVCCLPHRDCAAVCLTNRFNSYGYPGSQGDYLANGVSGGFHQ</sequence>
<proteinExistence type="predicted"/>